<proteinExistence type="predicted"/>
<sequence length="73" mass="7856">MLQDDRIVVALMVVSAFFGCLSFLVVCGLRVHMVCASKQVLATNKTALLHLPPAALSPWELRPPTSANSHAIV</sequence>
<dbReference type="PROSITE" id="PS51257">
    <property type="entry name" value="PROKAR_LIPOPROTEIN"/>
    <property type="match status" value="1"/>
</dbReference>
<protein>
    <submittedName>
        <fullName evidence="2">Uncharacterized protein</fullName>
    </submittedName>
</protein>
<evidence type="ECO:0000256" key="1">
    <source>
        <dbReference type="SAM" id="Phobius"/>
    </source>
</evidence>
<dbReference type="GeneID" id="20803683"/>
<keyword evidence="1" id="KW-0812">Transmembrane</keyword>
<dbReference type="EMBL" id="KI913116">
    <property type="protein sequence ID" value="ETV86510.1"/>
    <property type="molecule type" value="Genomic_DNA"/>
</dbReference>
<keyword evidence="1" id="KW-1133">Transmembrane helix</keyword>
<dbReference type="RefSeq" id="XP_009823309.1">
    <property type="nucleotide sequence ID" value="XM_009825007.1"/>
</dbReference>
<evidence type="ECO:0000313" key="2">
    <source>
        <dbReference type="EMBL" id="ETV86510.1"/>
    </source>
</evidence>
<keyword evidence="1" id="KW-0472">Membrane</keyword>
<feature type="transmembrane region" description="Helical" evidence="1">
    <location>
        <begin position="6"/>
        <end position="29"/>
    </location>
</feature>
<name>W4H3B4_APHAT</name>
<dbReference type="VEuPathDB" id="FungiDB:H257_01687"/>
<gene>
    <name evidence="2" type="ORF">H257_01687</name>
</gene>
<dbReference type="AlphaFoldDB" id="W4H3B4"/>
<organism evidence="2">
    <name type="scientific">Aphanomyces astaci</name>
    <name type="common">Crayfish plague agent</name>
    <dbReference type="NCBI Taxonomy" id="112090"/>
    <lineage>
        <taxon>Eukaryota</taxon>
        <taxon>Sar</taxon>
        <taxon>Stramenopiles</taxon>
        <taxon>Oomycota</taxon>
        <taxon>Saprolegniomycetes</taxon>
        <taxon>Saprolegniales</taxon>
        <taxon>Verrucalvaceae</taxon>
        <taxon>Aphanomyces</taxon>
    </lineage>
</organism>
<reference evidence="2" key="1">
    <citation type="submission" date="2013-12" db="EMBL/GenBank/DDBJ databases">
        <title>The Genome Sequence of Aphanomyces astaci APO3.</title>
        <authorList>
            <consortium name="The Broad Institute Genomics Platform"/>
            <person name="Russ C."/>
            <person name="Tyler B."/>
            <person name="van West P."/>
            <person name="Dieguez-Uribeondo J."/>
            <person name="Young S.K."/>
            <person name="Zeng Q."/>
            <person name="Gargeya S."/>
            <person name="Fitzgerald M."/>
            <person name="Abouelleil A."/>
            <person name="Alvarado L."/>
            <person name="Chapman S.B."/>
            <person name="Gainer-Dewar J."/>
            <person name="Goldberg J."/>
            <person name="Griggs A."/>
            <person name="Gujja S."/>
            <person name="Hansen M."/>
            <person name="Howarth C."/>
            <person name="Imamovic A."/>
            <person name="Ireland A."/>
            <person name="Larimer J."/>
            <person name="McCowan C."/>
            <person name="Murphy C."/>
            <person name="Pearson M."/>
            <person name="Poon T.W."/>
            <person name="Priest M."/>
            <person name="Roberts A."/>
            <person name="Saif S."/>
            <person name="Shea T."/>
            <person name="Sykes S."/>
            <person name="Wortman J."/>
            <person name="Nusbaum C."/>
            <person name="Birren B."/>
        </authorList>
    </citation>
    <scope>NUCLEOTIDE SEQUENCE [LARGE SCALE GENOMIC DNA]</scope>
    <source>
        <strain evidence="2">APO3</strain>
    </source>
</reference>
<accession>W4H3B4</accession>